<name>A0AAW2M1I9_SESRA</name>
<reference evidence="3" key="2">
    <citation type="journal article" date="2024" name="Plant">
        <title>Genomic evolution and insights into agronomic trait innovations of Sesamum species.</title>
        <authorList>
            <person name="Miao H."/>
            <person name="Wang L."/>
            <person name="Qu L."/>
            <person name="Liu H."/>
            <person name="Sun Y."/>
            <person name="Le M."/>
            <person name="Wang Q."/>
            <person name="Wei S."/>
            <person name="Zheng Y."/>
            <person name="Lin W."/>
            <person name="Duan Y."/>
            <person name="Cao H."/>
            <person name="Xiong S."/>
            <person name="Wang X."/>
            <person name="Wei L."/>
            <person name="Li C."/>
            <person name="Ma Q."/>
            <person name="Ju M."/>
            <person name="Zhao R."/>
            <person name="Li G."/>
            <person name="Mu C."/>
            <person name="Tian Q."/>
            <person name="Mei H."/>
            <person name="Zhang T."/>
            <person name="Gao T."/>
            <person name="Zhang H."/>
        </authorList>
    </citation>
    <scope>NUCLEOTIDE SEQUENCE</scope>
    <source>
        <strain evidence="3">G02</strain>
    </source>
</reference>
<dbReference type="EMBL" id="JACGWJ010000023">
    <property type="protein sequence ID" value="KAL0325310.1"/>
    <property type="molecule type" value="Genomic_DNA"/>
</dbReference>
<feature type="domain" description="DUF4218" evidence="2">
    <location>
        <begin position="74"/>
        <end position="126"/>
    </location>
</feature>
<proteinExistence type="predicted"/>
<reference evidence="3" key="1">
    <citation type="submission" date="2020-06" db="EMBL/GenBank/DDBJ databases">
        <authorList>
            <person name="Li T."/>
            <person name="Hu X."/>
            <person name="Zhang T."/>
            <person name="Song X."/>
            <person name="Zhang H."/>
            <person name="Dai N."/>
            <person name="Sheng W."/>
            <person name="Hou X."/>
            <person name="Wei L."/>
        </authorList>
    </citation>
    <scope>NUCLEOTIDE SEQUENCE</scope>
    <source>
        <strain evidence="3">G02</strain>
        <tissue evidence="3">Leaf</tissue>
    </source>
</reference>
<dbReference type="PANTHER" id="PTHR48258">
    <property type="entry name" value="DUF4218 DOMAIN-CONTAINING PROTEIN-RELATED"/>
    <property type="match status" value="1"/>
</dbReference>
<keyword evidence="1" id="KW-1133">Transmembrane helix</keyword>
<dbReference type="InterPro" id="IPR025452">
    <property type="entry name" value="DUF4218"/>
</dbReference>
<dbReference type="Pfam" id="PF13960">
    <property type="entry name" value="DUF4218"/>
    <property type="match status" value="1"/>
</dbReference>
<evidence type="ECO:0000256" key="1">
    <source>
        <dbReference type="SAM" id="Phobius"/>
    </source>
</evidence>
<feature type="transmembrane region" description="Helical" evidence="1">
    <location>
        <begin position="46"/>
        <end position="70"/>
    </location>
</feature>
<accession>A0AAW2M1I9</accession>
<evidence type="ECO:0000313" key="3">
    <source>
        <dbReference type="EMBL" id="KAL0325310.1"/>
    </source>
</evidence>
<comment type="caution">
    <text evidence="3">The sequence shown here is derived from an EMBL/GenBank/DDBJ whole genome shotgun (WGS) entry which is preliminary data.</text>
</comment>
<gene>
    <name evidence="3" type="ORF">Sradi_5100300</name>
</gene>
<organism evidence="3">
    <name type="scientific">Sesamum radiatum</name>
    <name type="common">Black benniseed</name>
    <dbReference type="NCBI Taxonomy" id="300843"/>
    <lineage>
        <taxon>Eukaryota</taxon>
        <taxon>Viridiplantae</taxon>
        <taxon>Streptophyta</taxon>
        <taxon>Embryophyta</taxon>
        <taxon>Tracheophyta</taxon>
        <taxon>Spermatophyta</taxon>
        <taxon>Magnoliopsida</taxon>
        <taxon>eudicotyledons</taxon>
        <taxon>Gunneridae</taxon>
        <taxon>Pentapetalae</taxon>
        <taxon>asterids</taxon>
        <taxon>lamiids</taxon>
        <taxon>Lamiales</taxon>
        <taxon>Pedaliaceae</taxon>
        <taxon>Sesamum</taxon>
    </lineage>
</organism>
<dbReference type="PANTHER" id="PTHR48258:SF4">
    <property type="entry name" value="DUF4216 DOMAIN-CONTAINING PROTEIN"/>
    <property type="match status" value="1"/>
</dbReference>
<protein>
    <recommendedName>
        <fullName evidence="2">DUF4218 domain-containing protein</fullName>
    </recommendedName>
</protein>
<keyword evidence="1" id="KW-0472">Membrane</keyword>
<evidence type="ECO:0000259" key="2">
    <source>
        <dbReference type="Pfam" id="PF13960"/>
    </source>
</evidence>
<keyword evidence="1" id="KW-0812">Transmembrane</keyword>
<dbReference type="AlphaFoldDB" id="A0AAW2M1I9"/>
<sequence length="174" mass="19949">MRVCEWIRGLKFPNGYASNLARCVDMMELQMHDMKSYDCHVFMQKLIPIAFLGILFEYVWSALIKVSLLFQSTCSTTLDVHKLHELENSVAIIILCNLEKIFPPAFCDSMKHLIIHLSYEARVAGASAIQVDLHIGKVHLELNYTDKELLKCHYWGPSAEVTSVPCYFVNGYNF</sequence>